<sequence>MADQERGVAAFSLHTTEWQGVTMTDSAAKRIIQLSLDGKVIQLNVKASGCTGYAYVLDQHEAPTADALCFEHLGAQLYVPLSAMPFLDGTEVDYVRQGLNQIFIYHNPKAKALCGCGESFGV</sequence>
<organism evidence="3 4">
    <name type="scientific">Vibrio mimicus</name>
    <dbReference type="NCBI Taxonomy" id="674"/>
    <lineage>
        <taxon>Bacteria</taxon>
        <taxon>Pseudomonadati</taxon>
        <taxon>Pseudomonadota</taxon>
        <taxon>Gammaproteobacteria</taxon>
        <taxon>Vibrionales</taxon>
        <taxon>Vibrionaceae</taxon>
        <taxon>Vibrio</taxon>
    </lineage>
</organism>
<dbReference type="InterPro" id="IPR000361">
    <property type="entry name" value="ATAP_core_dom"/>
</dbReference>
<dbReference type="InterPro" id="IPR017870">
    <property type="entry name" value="FeS_cluster_insertion_CS"/>
</dbReference>
<dbReference type="Gene3D" id="2.60.300.12">
    <property type="entry name" value="HesB-like domain"/>
    <property type="match status" value="1"/>
</dbReference>
<gene>
    <name evidence="3" type="ORF">AL544_006960</name>
</gene>
<comment type="similarity">
    <text evidence="1">Belongs to the HesB/IscA family.</text>
</comment>
<dbReference type="PANTHER" id="PTHR10072:SF47">
    <property type="entry name" value="PROTEIN SUFA"/>
    <property type="match status" value="1"/>
</dbReference>
<dbReference type="GO" id="GO:0016226">
    <property type="term" value="P:iron-sulfur cluster assembly"/>
    <property type="evidence" value="ECO:0007669"/>
    <property type="project" value="InterPro"/>
</dbReference>
<dbReference type="STRING" id="674.VM_07065"/>
<dbReference type="InterPro" id="IPR050322">
    <property type="entry name" value="Fe-S_cluster_asmbl/transfer"/>
</dbReference>
<dbReference type="GeneID" id="93952149"/>
<dbReference type="SUPFAM" id="SSF89360">
    <property type="entry name" value="HesB-like domain"/>
    <property type="match status" value="1"/>
</dbReference>
<dbReference type="PROSITE" id="PS01152">
    <property type="entry name" value="HESB"/>
    <property type="match status" value="1"/>
</dbReference>
<dbReference type="EMBL" id="LOSJ02000002">
    <property type="protein sequence ID" value="PNM55830.1"/>
    <property type="molecule type" value="Genomic_DNA"/>
</dbReference>
<keyword evidence="4" id="KW-1185">Reference proteome</keyword>
<reference evidence="3" key="1">
    <citation type="submission" date="2017-12" db="EMBL/GenBank/DDBJ databases">
        <title>FDA dAtabase for Regulatory Grade micrObial Sequences (FDA-ARGOS): Supporting development and validation of Infectious Disease Dx tests.</title>
        <authorList>
            <person name="Hoffmann M."/>
            <person name="Allard M."/>
            <person name="Evans P."/>
            <person name="Brown E."/>
            <person name="Tallon L.J."/>
            <person name="Sadzewicz L."/>
            <person name="Sengamalay N."/>
            <person name="Ott S."/>
            <person name="Godinez A."/>
            <person name="Nagaraj S."/>
            <person name="Vavikolanu K."/>
            <person name="Aluvathingal J."/>
            <person name="Nadendla S."/>
            <person name="Hobson J."/>
            <person name="Sichtig H."/>
        </authorList>
    </citation>
    <scope>NUCLEOTIDE SEQUENCE [LARGE SCALE GENOMIC DNA]</scope>
    <source>
        <strain evidence="3">FDAARGOS_113</strain>
    </source>
</reference>
<dbReference type="InterPro" id="IPR035903">
    <property type="entry name" value="HesB-like_dom_sf"/>
</dbReference>
<dbReference type="PANTHER" id="PTHR10072">
    <property type="entry name" value="IRON-SULFUR CLUSTER ASSEMBLY PROTEIN"/>
    <property type="match status" value="1"/>
</dbReference>
<dbReference type="NCBIfam" id="TIGR00049">
    <property type="entry name" value="iron-sulfur cluster assembly accessory protein"/>
    <property type="match status" value="1"/>
</dbReference>
<dbReference type="Proteomes" id="UP000053748">
    <property type="component" value="Unassembled WGS sequence"/>
</dbReference>
<accession>A0A1D8SAW4</accession>
<proteinExistence type="inferred from homology"/>
<dbReference type="InterPro" id="IPR016092">
    <property type="entry name" value="ATAP"/>
</dbReference>
<dbReference type="OrthoDB" id="9801228at2"/>
<evidence type="ECO:0000256" key="1">
    <source>
        <dbReference type="ARBA" id="ARBA00006718"/>
    </source>
</evidence>
<dbReference type="RefSeq" id="WP_000774946.1">
    <property type="nucleotide sequence ID" value="NZ_CAWMSS010000001.1"/>
</dbReference>
<evidence type="ECO:0000313" key="3">
    <source>
        <dbReference type="EMBL" id="PNM55830.1"/>
    </source>
</evidence>
<evidence type="ECO:0000313" key="4">
    <source>
        <dbReference type="Proteomes" id="UP000053748"/>
    </source>
</evidence>
<evidence type="ECO:0000259" key="2">
    <source>
        <dbReference type="Pfam" id="PF01521"/>
    </source>
</evidence>
<dbReference type="AlphaFoldDB" id="A0A1D8SAW4"/>
<feature type="domain" description="Core" evidence="2">
    <location>
        <begin position="21"/>
        <end position="117"/>
    </location>
</feature>
<dbReference type="eggNOG" id="COG0316">
    <property type="taxonomic scope" value="Bacteria"/>
</dbReference>
<dbReference type="Pfam" id="PF01521">
    <property type="entry name" value="Fe-S_biosyn"/>
    <property type="match status" value="1"/>
</dbReference>
<protein>
    <submittedName>
        <fullName evidence="3">Iron-sulfur cluster assembly accessory protein</fullName>
    </submittedName>
</protein>
<comment type="caution">
    <text evidence="3">The sequence shown here is derived from an EMBL/GenBank/DDBJ whole genome shotgun (WGS) entry which is preliminary data.</text>
</comment>
<dbReference type="GO" id="GO:0005829">
    <property type="term" value="C:cytosol"/>
    <property type="evidence" value="ECO:0007669"/>
    <property type="project" value="TreeGrafter"/>
</dbReference>
<name>A0A1D8SAW4_VIBMI</name>
<dbReference type="GO" id="GO:0051537">
    <property type="term" value="F:2 iron, 2 sulfur cluster binding"/>
    <property type="evidence" value="ECO:0007669"/>
    <property type="project" value="TreeGrafter"/>
</dbReference>